<dbReference type="AlphaFoldDB" id="A0A3E3IKJ1"/>
<dbReference type="Proteomes" id="UP000260828">
    <property type="component" value="Unassembled WGS sequence"/>
</dbReference>
<dbReference type="RefSeq" id="WP_117546498.1">
    <property type="nucleotide sequence ID" value="NZ_QVME01000004.1"/>
</dbReference>
<proteinExistence type="predicted"/>
<organism evidence="1 2">
    <name type="scientific">Anaerotruncus colihominis</name>
    <dbReference type="NCBI Taxonomy" id="169435"/>
    <lineage>
        <taxon>Bacteria</taxon>
        <taxon>Bacillati</taxon>
        <taxon>Bacillota</taxon>
        <taxon>Clostridia</taxon>
        <taxon>Eubacteriales</taxon>
        <taxon>Oscillospiraceae</taxon>
        <taxon>Anaerotruncus</taxon>
    </lineage>
</organism>
<reference evidence="1 2" key="1">
    <citation type="submission" date="2018-08" db="EMBL/GenBank/DDBJ databases">
        <title>A genome reference for cultivated species of the human gut microbiota.</title>
        <authorList>
            <person name="Zou Y."/>
            <person name="Xue W."/>
            <person name="Luo G."/>
        </authorList>
    </citation>
    <scope>NUCLEOTIDE SEQUENCE [LARGE SCALE GENOMIC DNA]</scope>
    <source>
        <strain evidence="1 2">TF05-12AC</strain>
    </source>
</reference>
<sequence length="136" mass="15313">MENRVRFQIRIPKETDQRVKAAMPLANCQSQNEFVEKALNYYCGYLMAEDSASILASALVQALQSVVQESERHTARMLFKLAVEVDILMHVLASAVEIDPAILDKLRGVCVREIKKSNGMIRLEDVVLYQQGADKS</sequence>
<accession>A0A3E3IKJ1</accession>
<evidence type="ECO:0008006" key="3">
    <source>
        <dbReference type="Google" id="ProtNLM"/>
    </source>
</evidence>
<evidence type="ECO:0000313" key="1">
    <source>
        <dbReference type="EMBL" id="RGE67619.1"/>
    </source>
</evidence>
<name>A0A3E3IKJ1_9FIRM</name>
<comment type="caution">
    <text evidence="1">The sequence shown here is derived from an EMBL/GenBank/DDBJ whole genome shotgun (WGS) entry which is preliminary data.</text>
</comment>
<evidence type="ECO:0000313" key="2">
    <source>
        <dbReference type="Proteomes" id="UP000260828"/>
    </source>
</evidence>
<protein>
    <recommendedName>
        <fullName evidence="3">Ribbon-helix-helix protein CopG domain-containing protein</fullName>
    </recommendedName>
</protein>
<dbReference type="EMBL" id="QVME01000004">
    <property type="protein sequence ID" value="RGE67619.1"/>
    <property type="molecule type" value="Genomic_DNA"/>
</dbReference>
<gene>
    <name evidence="1" type="ORF">DXC40_08950</name>
</gene>